<comment type="caution">
    <text evidence="3">The sequence shown here is derived from an EMBL/GenBank/DDBJ whole genome shotgun (WGS) entry which is preliminary data.</text>
</comment>
<feature type="signal peptide" evidence="1">
    <location>
        <begin position="1"/>
        <end position="22"/>
    </location>
</feature>
<feature type="domain" description="Urease accessory protein UreH-like transmembrane" evidence="2">
    <location>
        <begin position="8"/>
        <end position="36"/>
    </location>
</feature>
<dbReference type="Pfam" id="PF13386">
    <property type="entry name" value="DsbD_2"/>
    <property type="match status" value="1"/>
</dbReference>
<organism evidence="3 4">
    <name type="scientific">Corallococcus praedator</name>
    <dbReference type="NCBI Taxonomy" id="2316724"/>
    <lineage>
        <taxon>Bacteria</taxon>
        <taxon>Pseudomonadati</taxon>
        <taxon>Myxococcota</taxon>
        <taxon>Myxococcia</taxon>
        <taxon>Myxococcales</taxon>
        <taxon>Cystobacterineae</taxon>
        <taxon>Myxococcaceae</taxon>
        <taxon>Corallococcus</taxon>
    </lineage>
</organism>
<gene>
    <name evidence="3" type="ORF">D7Y13_42750</name>
</gene>
<evidence type="ECO:0000256" key="1">
    <source>
        <dbReference type="SAM" id="SignalP"/>
    </source>
</evidence>
<feature type="chain" id="PRO_5047349595" evidence="1">
    <location>
        <begin position="23"/>
        <end position="49"/>
    </location>
</feature>
<evidence type="ECO:0000313" key="3">
    <source>
        <dbReference type="EMBL" id="RKH83388.1"/>
    </source>
</evidence>
<keyword evidence="4" id="KW-1185">Reference proteome</keyword>
<evidence type="ECO:0000313" key="4">
    <source>
        <dbReference type="Proteomes" id="UP000278907"/>
    </source>
</evidence>
<dbReference type="InterPro" id="IPR039447">
    <property type="entry name" value="UreH-like_TM_dom"/>
</dbReference>
<proteinExistence type="predicted"/>
<protein>
    <submittedName>
        <fullName evidence="3">Sulfite exporter TauE/SafE family protein</fullName>
    </submittedName>
</protein>
<keyword evidence="1" id="KW-0732">Signal</keyword>
<name>A0ABX9Q3R5_9BACT</name>
<feature type="non-terminal residue" evidence="3">
    <location>
        <position position="49"/>
    </location>
</feature>
<accession>A0ABX9Q3R5</accession>
<dbReference type="Proteomes" id="UP000278907">
    <property type="component" value="Unassembled WGS sequence"/>
</dbReference>
<dbReference type="RefSeq" id="WP_147452705.1">
    <property type="nucleotide sequence ID" value="NZ_RAWI01000988.1"/>
</dbReference>
<dbReference type="EMBL" id="RAWI01000988">
    <property type="protein sequence ID" value="RKH83388.1"/>
    <property type="molecule type" value="Genomic_DNA"/>
</dbReference>
<sequence length="49" mass="4810">MLATLAWTALVMGLVGGPHCLAMCAAPCGALTAGATQPSQPLAGRTQSI</sequence>
<evidence type="ECO:0000259" key="2">
    <source>
        <dbReference type="Pfam" id="PF13386"/>
    </source>
</evidence>
<reference evidence="3 4" key="1">
    <citation type="submission" date="2018-09" db="EMBL/GenBank/DDBJ databases">
        <authorList>
            <person name="Livingstone P.G."/>
            <person name="Whitworth D.E."/>
        </authorList>
    </citation>
    <scope>NUCLEOTIDE SEQUENCE [LARGE SCALE GENOMIC DNA]</scope>
    <source>
        <strain evidence="3 4">CA031B</strain>
    </source>
</reference>